<dbReference type="SMART" id="SM00062">
    <property type="entry name" value="PBPb"/>
    <property type="match status" value="1"/>
</dbReference>
<keyword evidence="2" id="KW-1133">Transmembrane helix</keyword>
<dbReference type="SMART" id="SM00267">
    <property type="entry name" value="GGDEF"/>
    <property type="match status" value="1"/>
</dbReference>
<dbReference type="CDD" id="cd13706">
    <property type="entry name" value="PBP2_HisK_like_1"/>
    <property type="match status" value="1"/>
</dbReference>
<comment type="caution">
    <text evidence="4">The sequence shown here is derived from an EMBL/GenBank/DDBJ whole genome shotgun (WGS) entry which is preliminary data.</text>
</comment>
<dbReference type="InterPro" id="IPR000160">
    <property type="entry name" value="GGDEF_dom"/>
</dbReference>
<reference evidence="5" key="1">
    <citation type="journal article" date="2019" name="Int. J. Syst. Evol. Microbiol.">
        <title>The Global Catalogue of Microorganisms (GCM) 10K type strain sequencing project: providing services to taxonomists for standard genome sequencing and annotation.</title>
        <authorList>
            <consortium name="The Broad Institute Genomics Platform"/>
            <consortium name="The Broad Institute Genome Sequencing Center for Infectious Disease"/>
            <person name="Wu L."/>
            <person name="Ma J."/>
        </authorList>
    </citation>
    <scope>NUCLEOTIDE SEQUENCE [LARGE SCALE GENOMIC DNA]</scope>
    <source>
        <strain evidence="5">NBRC 110633</strain>
    </source>
</reference>
<sequence>MSPRRYSTNGRKSTVLTMLWLLIIVLYSDVSVSHEVKRETLIVTNSKAWKPFSYLTPDGEPQGILIDFWREFATRNDLDVQFLLLDWDESLQAVKEGSADIHAGLIYSRERDKYLDFGSVIMPIETQLYVNQDVLGVDVHAVLERGEGMDVGVVKGGYEEFFIRKRYPNAIIELYPNNDAMLRAVVERKIFLFVADMQVANFYMATSPDTITFVPALHLYSKDLRIAASENSTMPIKDISRAFDTVLETDRDRILSRWIHVRTVYPTYLVPVAIFALVVAAMFHIFSLKRTVELRTRQLTLANQQLFELTLTDPLTKLNNRRHLIERLSTLSGIRSNLTVMVFDIDDFKSINDQFGHLVGDRAIVAVANTAKSVTDERMTLARIGGEEFALVTAALSAEEAEVLAREICTQIYCSPIWLDGKVIQVSVSLGCAFYPKFNAAINLQDADQLMYRGKASGKNRAVFQIINRSNVEPLLRKVQ</sequence>
<dbReference type="PROSITE" id="PS50887">
    <property type="entry name" value="GGDEF"/>
    <property type="match status" value="1"/>
</dbReference>
<evidence type="ECO:0000313" key="4">
    <source>
        <dbReference type="EMBL" id="GLR05774.1"/>
    </source>
</evidence>
<dbReference type="Gene3D" id="3.40.190.10">
    <property type="entry name" value="Periplasmic binding protein-like II"/>
    <property type="match status" value="2"/>
</dbReference>
<dbReference type="Gene3D" id="3.30.70.270">
    <property type="match status" value="1"/>
</dbReference>
<dbReference type="RefSeq" id="WP_045398336.1">
    <property type="nucleotide sequence ID" value="NZ_BBLD01000014.1"/>
</dbReference>
<dbReference type="InterPro" id="IPR050469">
    <property type="entry name" value="Diguanylate_Cyclase"/>
</dbReference>
<organism evidence="4 5">
    <name type="scientific">Vibrio hyugaensis</name>
    <dbReference type="NCBI Taxonomy" id="1534743"/>
    <lineage>
        <taxon>Bacteria</taxon>
        <taxon>Pseudomonadati</taxon>
        <taxon>Pseudomonadota</taxon>
        <taxon>Gammaproteobacteria</taxon>
        <taxon>Vibrionales</taxon>
        <taxon>Vibrionaceae</taxon>
        <taxon>Vibrio</taxon>
    </lineage>
</organism>
<feature type="transmembrane region" description="Helical" evidence="2">
    <location>
        <begin position="268"/>
        <end position="288"/>
    </location>
</feature>
<dbReference type="PANTHER" id="PTHR45138">
    <property type="entry name" value="REGULATORY COMPONENTS OF SENSORY TRANSDUCTION SYSTEM"/>
    <property type="match status" value="1"/>
</dbReference>
<keyword evidence="2" id="KW-0812">Transmembrane</keyword>
<dbReference type="EC" id="2.7.7.65" evidence="1"/>
<accession>A0ABQ5Y4Z1</accession>
<dbReference type="PANTHER" id="PTHR45138:SF5">
    <property type="entry name" value="BIFUNCTIONAL PERIPLASMIC SUBSTRATE BINDING PROTEIN_CYTOPLASMIC DIGUANYLATE CYCLASE"/>
    <property type="match status" value="1"/>
</dbReference>
<dbReference type="InterPro" id="IPR029787">
    <property type="entry name" value="Nucleotide_cyclase"/>
</dbReference>
<protein>
    <recommendedName>
        <fullName evidence="1">diguanylate cyclase</fullName>
        <ecNumber evidence="1">2.7.7.65</ecNumber>
    </recommendedName>
</protein>
<dbReference type="NCBIfam" id="TIGR00254">
    <property type="entry name" value="GGDEF"/>
    <property type="match status" value="1"/>
</dbReference>
<evidence type="ECO:0000259" key="3">
    <source>
        <dbReference type="PROSITE" id="PS50887"/>
    </source>
</evidence>
<evidence type="ECO:0000256" key="1">
    <source>
        <dbReference type="ARBA" id="ARBA00012528"/>
    </source>
</evidence>
<dbReference type="InterPro" id="IPR001638">
    <property type="entry name" value="Solute-binding_3/MltF_N"/>
</dbReference>
<dbReference type="Proteomes" id="UP001156669">
    <property type="component" value="Unassembled WGS sequence"/>
</dbReference>
<dbReference type="Pfam" id="PF00497">
    <property type="entry name" value="SBP_bac_3"/>
    <property type="match status" value="1"/>
</dbReference>
<evidence type="ECO:0000256" key="2">
    <source>
        <dbReference type="SAM" id="Phobius"/>
    </source>
</evidence>
<dbReference type="InterPro" id="IPR043128">
    <property type="entry name" value="Rev_trsase/Diguanyl_cyclase"/>
</dbReference>
<keyword evidence="2" id="KW-0472">Membrane</keyword>
<feature type="domain" description="GGDEF" evidence="3">
    <location>
        <begin position="336"/>
        <end position="467"/>
    </location>
</feature>
<keyword evidence="5" id="KW-1185">Reference proteome</keyword>
<dbReference type="Pfam" id="PF00990">
    <property type="entry name" value="GGDEF"/>
    <property type="match status" value="1"/>
</dbReference>
<evidence type="ECO:0000313" key="5">
    <source>
        <dbReference type="Proteomes" id="UP001156669"/>
    </source>
</evidence>
<dbReference type="EMBL" id="BSOE01000054">
    <property type="protein sequence ID" value="GLR05774.1"/>
    <property type="molecule type" value="Genomic_DNA"/>
</dbReference>
<dbReference type="SUPFAM" id="SSF55073">
    <property type="entry name" value="Nucleotide cyclase"/>
    <property type="match status" value="1"/>
</dbReference>
<proteinExistence type="predicted"/>
<name>A0ABQ5Y4Z1_9VIBR</name>
<gene>
    <name evidence="4" type="ORF">GCM10007906_33620</name>
</gene>
<dbReference type="SUPFAM" id="SSF53850">
    <property type="entry name" value="Periplasmic binding protein-like II"/>
    <property type="match status" value="1"/>
</dbReference>
<dbReference type="CDD" id="cd01949">
    <property type="entry name" value="GGDEF"/>
    <property type="match status" value="1"/>
</dbReference>